<dbReference type="EMBL" id="MCFL01000084">
    <property type="protein sequence ID" value="ORZ30451.1"/>
    <property type="molecule type" value="Genomic_DNA"/>
</dbReference>
<protein>
    <submittedName>
        <fullName evidence="2">Uncharacterized protein</fullName>
    </submittedName>
</protein>
<feature type="signal peptide" evidence="1">
    <location>
        <begin position="1"/>
        <end position="26"/>
    </location>
</feature>
<evidence type="ECO:0000313" key="2">
    <source>
        <dbReference type="EMBL" id="ORZ30451.1"/>
    </source>
</evidence>
<gene>
    <name evidence="2" type="ORF">BCR44DRAFT_70575</name>
</gene>
<dbReference type="AlphaFoldDB" id="A0A1Y2H916"/>
<feature type="chain" id="PRO_5012892357" evidence="1">
    <location>
        <begin position="27"/>
        <end position="204"/>
    </location>
</feature>
<name>A0A1Y2H916_9FUNG</name>
<keyword evidence="3" id="KW-1185">Reference proteome</keyword>
<evidence type="ECO:0000313" key="3">
    <source>
        <dbReference type="Proteomes" id="UP000193411"/>
    </source>
</evidence>
<comment type="caution">
    <text evidence="2">The sequence shown here is derived from an EMBL/GenBank/DDBJ whole genome shotgun (WGS) entry which is preliminary data.</text>
</comment>
<keyword evidence="1" id="KW-0732">Signal</keyword>
<sequence>MAPKLTILATLLFAALASSLIDQASAAPTPTNPSLTRRAPQVFVDGDGKNTGIGIGDSFVDVGRDSSIVIPGRDGVVVDRDNKNGIVVVDDGRNAAIVDQIIGDVEVFDDGKNKNAVKMQKRSPQVFVDGDGKNTGIGIGDSFVDVGRDSSIVIPGRDGVVVDRDNKNGIVVVDNGRNAAIVDQVIGDVEVFDANKQGGNSAAA</sequence>
<dbReference type="Proteomes" id="UP000193411">
    <property type="component" value="Unassembled WGS sequence"/>
</dbReference>
<accession>A0A1Y2H916</accession>
<reference evidence="2 3" key="1">
    <citation type="submission" date="2016-07" db="EMBL/GenBank/DDBJ databases">
        <title>Pervasive Adenine N6-methylation of Active Genes in Fungi.</title>
        <authorList>
            <consortium name="DOE Joint Genome Institute"/>
            <person name="Mondo S.J."/>
            <person name="Dannebaum R.O."/>
            <person name="Kuo R.C."/>
            <person name="Labutti K."/>
            <person name="Haridas S."/>
            <person name="Kuo A."/>
            <person name="Salamov A."/>
            <person name="Ahrendt S.R."/>
            <person name="Lipzen A."/>
            <person name="Sullivan W."/>
            <person name="Andreopoulos W.B."/>
            <person name="Clum A."/>
            <person name="Lindquist E."/>
            <person name="Daum C."/>
            <person name="Ramamoorthy G.K."/>
            <person name="Gryganskyi A."/>
            <person name="Culley D."/>
            <person name="Magnuson J.K."/>
            <person name="James T.Y."/>
            <person name="O'Malley M.A."/>
            <person name="Stajich J.E."/>
            <person name="Spatafora J.W."/>
            <person name="Visel A."/>
            <person name="Grigoriev I.V."/>
        </authorList>
    </citation>
    <scope>NUCLEOTIDE SEQUENCE [LARGE SCALE GENOMIC DNA]</scope>
    <source>
        <strain evidence="2 3">PL171</strain>
    </source>
</reference>
<organism evidence="2 3">
    <name type="scientific">Catenaria anguillulae PL171</name>
    <dbReference type="NCBI Taxonomy" id="765915"/>
    <lineage>
        <taxon>Eukaryota</taxon>
        <taxon>Fungi</taxon>
        <taxon>Fungi incertae sedis</taxon>
        <taxon>Blastocladiomycota</taxon>
        <taxon>Blastocladiomycetes</taxon>
        <taxon>Blastocladiales</taxon>
        <taxon>Catenariaceae</taxon>
        <taxon>Catenaria</taxon>
    </lineage>
</organism>
<proteinExistence type="predicted"/>
<evidence type="ECO:0000256" key="1">
    <source>
        <dbReference type="SAM" id="SignalP"/>
    </source>
</evidence>